<dbReference type="InterPro" id="IPR023803">
    <property type="entry name" value="Ribosomal_bS16_dom_sf"/>
</dbReference>
<organism evidence="4 5">
    <name type="scientific">Aerophobetes bacterium</name>
    <dbReference type="NCBI Taxonomy" id="2030807"/>
    <lineage>
        <taxon>Bacteria</taxon>
        <taxon>Candidatus Aerophobota</taxon>
    </lineage>
</organism>
<dbReference type="EMBL" id="QMPZ01000077">
    <property type="protein sequence ID" value="RLE08839.1"/>
    <property type="molecule type" value="Genomic_DNA"/>
</dbReference>
<dbReference type="Gene3D" id="3.30.1320.10">
    <property type="match status" value="1"/>
</dbReference>
<evidence type="ECO:0000256" key="3">
    <source>
        <dbReference type="HAMAP-Rule" id="MF_00385"/>
    </source>
</evidence>
<dbReference type="GO" id="GO:0005737">
    <property type="term" value="C:cytoplasm"/>
    <property type="evidence" value="ECO:0007669"/>
    <property type="project" value="UniProtKB-ARBA"/>
</dbReference>
<dbReference type="PANTHER" id="PTHR12919:SF20">
    <property type="entry name" value="SMALL RIBOSOMAL SUBUNIT PROTEIN BS16M"/>
    <property type="match status" value="1"/>
</dbReference>
<evidence type="ECO:0000256" key="2">
    <source>
        <dbReference type="ARBA" id="ARBA00023274"/>
    </source>
</evidence>
<dbReference type="SUPFAM" id="SSF54565">
    <property type="entry name" value="Ribosomal protein S16"/>
    <property type="match status" value="1"/>
</dbReference>
<name>A0A497E3D5_UNCAE</name>
<dbReference type="GO" id="GO:0006412">
    <property type="term" value="P:translation"/>
    <property type="evidence" value="ECO:0007669"/>
    <property type="project" value="UniProtKB-UniRule"/>
</dbReference>
<evidence type="ECO:0000313" key="4">
    <source>
        <dbReference type="EMBL" id="RLE08839.1"/>
    </source>
</evidence>
<evidence type="ECO:0000313" key="5">
    <source>
        <dbReference type="Proteomes" id="UP000279422"/>
    </source>
</evidence>
<gene>
    <name evidence="3 4" type="primary">rpsP</name>
    <name evidence="4" type="ORF">DRJ00_05585</name>
</gene>
<dbReference type="NCBIfam" id="TIGR00002">
    <property type="entry name" value="S16"/>
    <property type="match status" value="1"/>
</dbReference>
<dbReference type="AlphaFoldDB" id="A0A497E3D5"/>
<proteinExistence type="inferred from homology"/>
<evidence type="ECO:0000256" key="1">
    <source>
        <dbReference type="ARBA" id="ARBA00022980"/>
    </source>
</evidence>
<dbReference type="InterPro" id="IPR000307">
    <property type="entry name" value="Ribosomal_bS16"/>
</dbReference>
<reference evidence="4 5" key="1">
    <citation type="submission" date="2018-06" db="EMBL/GenBank/DDBJ databases">
        <title>Extensive metabolic versatility and redundancy in microbially diverse, dynamic hydrothermal sediments.</title>
        <authorList>
            <person name="Dombrowski N."/>
            <person name="Teske A."/>
            <person name="Baker B.J."/>
        </authorList>
    </citation>
    <scope>NUCLEOTIDE SEQUENCE [LARGE SCALE GENOMIC DNA]</scope>
    <source>
        <strain evidence="4">B47_G16</strain>
    </source>
</reference>
<dbReference type="HAMAP" id="MF_00385">
    <property type="entry name" value="Ribosomal_bS16"/>
    <property type="match status" value="1"/>
</dbReference>
<comment type="caution">
    <text evidence="4">The sequence shown here is derived from an EMBL/GenBank/DDBJ whole genome shotgun (WGS) entry which is preliminary data.</text>
</comment>
<dbReference type="Proteomes" id="UP000279422">
    <property type="component" value="Unassembled WGS sequence"/>
</dbReference>
<keyword evidence="1 3" id="KW-0689">Ribosomal protein</keyword>
<keyword evidence="2 3" id="KW-0687">Ribonucleoprotein</keyword>
<dbReference type="Pfam" id="PF00886">
    <property type="entry name" value="Ribosomal_S16"/>
    <property type="match status" value="1"/>
</dbReference>
<accession>A0A497E3D5</accession>
<dbReference type="GO" id="GO:0015935">
    <property type="term" value="C:small ribosomal subunit"/>
    <property type="evidence" value="ECO:0007669"/>
    <property type="project" value="TreeGrafter"/>
</dbReference>
<sequence length="85" mass="9685">MSTRIRLQRTGAKNLPFYRIVVTDSRASVKGKYIEKLGWYDPRSKKIGADKERILDWIGKGAQLSNSAKKLLLNFSILSRDEISS</sequence>
<dbReference type="GO" id="GO:0003735">
    <property type="term" value="F:structural constituent of ribosome"/>
    <property type="evidence" value="ECO:0007669"/>
    <property type="project" value="InterPro"/>
</dbReference>
<comment type="similarity">
    <text evidence="3">Belongs to the bacterial ribosomal protein bS16 family.</text>
</comment>
<protein>
    <recommendedName>
        <fullName evidence="3">Small ribosomal subunit protein bS16</fullName>
    </recommendedName>
</protein>
<dbReference type="PANTHER" id="PTHR12919">
    <property type="entry name" value="30S RIBOSOMAL PROTEIN S16"/>
    <property type="match status" value="1"/>
</dbReference>